<evidence type="ECO:0000256" key="2">
    <source>
        <dbReference type="SAM" id="SignalP"/>
    </source>
</evidence>
<evidence type="ECO:0000256" key="1">
    <source>
        <dbReference type="SAM" id="Phobius"/>
    </source>
</evidence>
<name>A0ABU6MBQ1_9BACI</name>
<evidence type="ECO:0000313" key="3">
    <source>
        <dbReference type="EMBL" id="MED1201849.1"/>
    </source>
</evidence>
<sequence>MKWSVLILALLFCFGNCFQAINADESVPPGAVKVAREQFKPFVLEFINNVDRADFHFTKSKEISFSRLYPVYGFVGKKGKLVTHKPSQWISVVYQDGKPKNVISLAAEKKTYIVEGIGSSNTFPATLSRLKLTLNDTLITEVGDYFLVSHNQVKSLDVPSRLLQYKSMVSVQEFSRLLHERWKRASESVKAEPQKKIPPIYIVAVMSLIGILIVVGRKLMTGRW</sequence>
<proteinExistence type="predicted"/>
<keyword evidence="1" id="KW-0472">Membrane</keyword>
<dbReference type="EMBL" id="JARMAB010000003">
    <property type="protein sequence ID" value="MED1201849.1"/>
    <property type="molecule type" value="Genomic_DNA"/>
</dbReference>
<feature type="chain" id="PRO_5045214823" evidence="2">
    <location>
        <begin position="20"/>
        <end position="224"/>
    </location>
</feature>
<dbReference type="Proteomes" id="UP001341444">
    <property type="component" value="Unassembled WGS sequence"/>
</dbReference>
<gene>
    <name evidence="3" type="ORF">P4T90_01960</name>
</gene>
<accession>A0ABU6MBQ1</accession>
<feature type="transmembrane region" description="Helical" evidence="1">
    <location>
        <begin position="200"/>
        <end position="220"/>
    </location>
</feature>
<protein>
    <submittedName>
        <fullName evidence="3">Uncharacterized protein</fullName>
    </submittedName>
</protein>
<keyword evidence="1" id="KW-1133">Transmembrane helix</keyword>
<organism evidence="3 4">
    <name type="scientific">Heyndrickxia acidicola</name>
    <dbReference type="NCBI Taxonomy" id="209389"/>
    <lineage>
        <taxon>Bacteria</taxon>
        <taxon>Bacillati</taxon>
        <taxon>Bacillota</taxon>
        <taxon>Bacilli</taxon>
        <taxon>Bacillales</taxon>
        <taxon>Bacillaceae</taxon>
        <taxon>Heyndrickxia</taxon>
    </lineage>
</organism>
<evidence type="ECO:0000313" key="4">
    <source>
        <dbReference type="Proteomes" id="UP001341444"/>
    </source>
</evidence>
<keyword evidence="2" id="KW-0732">Signal</keyword>
<comment type="caution">
    <text evidence="3">The sequence shown here is derived from an EMBL/GenBank/DDBJ whole genome shotgun (WGS) entry which is preliminary data.</text>
</comment>
<reference evidence="3 4" key="1">
    <citation type="submission" date="2023-03" db="EMBL/GenBank/DDBJ databases">
        <title>Bacillus Genome Sequencing.</title>
        <authorList>
            <person name="Dunlap C."/>
        </authorList>
    </citation>
    <scope>NUCLEOTIDE SEQUENCE [LARGE SCALE GENOMIC DNA]</scope>
    <source>
        <strain evidence="3 4">B-23453</strain>
    </source>
</reference>
<dbReference type="RefSeq" id="WP_066268541.1">
    <property type="nucleotide sequence ID" value="NZ_JARMAB010000003.1"/>
</dbReference>
<keyword evidence="4" id="KW-1185">Reference proteome</keyword>
<feature type="signal peptide" evidence="2">
    <location>
        <begin position="1"/>
        <end position="19"/>
    </location>
</feature>
<keyword evidence="1" id="KW-0812">Transmembrane</keyword>